<evidence type="ECO:0000313" key="1">
    <source>
        <dbReference type="EMBL" id="GBB93105.1"/>
    </source>
</evidence>
<protein>
    <submittedName>
        <fullName evidence="1">Uncharacterized protein</fullName>
    </submittedName>
</protein>
<keyword evidence="2" id="KW-1185">Reference proteome</keyword>
<dbReference type="AlphaFoldDB" id="A0A2Z6QUB3"/>
<proteinExistence type="predicted"/>
<accession>A0A2Z6QUB3</accession>
<name>A0A2Z6QUB3_9GLOM</name>
<organism evidence="1 2">
    <name type="scientific">Rhizophagus clarus</name>
    <dbReference type="NCBI Taxonomy" id="94130"/>
    <lineage>
        <taxon>Eukaryota</taxon>
        <taxon>Fungi</taxon>
        <taxon>Fungi incertae sedis</taxon>
        <taxon>Mucoromycota</taxon>
        <taxon>Glomeromycotina</taxon>
        <taxon>Glomeromycetes</taxon>
        <taxon>Glomerales</taxon>
        <taxon>Glomeraceae</taxon>
        <taxon>Rhizophagus</taxon>
    </lineage>
</organism>
<comment type="caution">
    <text evidence="1">The sequence shown here is derived from an EMBL/GenBank/DDBJ whole genome shotgun (WGS) entry which is preliminary data.</text>
</comment>
<dbReference type="Proteomes" id="UP000247702">
    <property type="component" value="Unassembled WGS sequence"/>
</dbReference>
<gene>
    <name evidence="1" type="ORF">RclHR1_02110004</name>
</gene>
<evidence type="ECO:0000313" key="2">
    <source>
        <dbReference type="Proteomes" id="UP000247702"/>
    </source>
</evidence>
<dbReference type="EMBL" id="BEXD01001236">
    <property type="protein sequence ID" value="GBB93105.1"/>
    <property type="molecule type" value="Genomic_DNA"/>
</dbReference>
<sequence length="216" mass="24879">MDFTSQVWLNNRNQVVVKFIEILTQNDWNTNIPNQEKLFKRIVAIDAIYGSHHRKYVSEINLAALAIKYSLARSKKIINIDNHITSAEGYVRFQKWLDELSKEQESLPKRLLFLAFNNEQRVAELQKQNASELLEINSQNKLTKPILFKPHTFKNESKISHPQISITQRSVADNGVCIPEIYIPDPLNINPNSIANVEKVLQHIEKISGIQDGTHK</sequence>
<reference evidence="1 2" key="1">
    <citation type="submission" date="2017-11" db="EMBL/GenBank/DDBJ databases">
        <title>The genome of Rhizophagus clarus HR1 reveals common genetic basis of auxotrophy among arbuscular mycorrhizal fungi.</title>
        <authorList>
            <person name="Kobayashi Y."/>
        </authorList>
    </citation>
    <scope>NUCLEOTIDE SEQUENCE [LARGE SCALE GENOMIC DNA]</scope>
    <source>
        <strain evidence="1 2">HR1</strain>
    </source>
</reference>